<keyword evidence="1" id="KW-0001">2Fe-2S</keyword>
<keyword evidence="2" id="KW-0479">Metal-binding</keyword>
<dbReference type="Pfam" id="PF00355">
    <property type="entry name" value="Rieske"/>
    <property type="match status" value="1"/>
</dbReference>
<dbReference type="AlphaFoldDB" id="W4LEW9"/>
<accession>W4LEW9</accession>
<keyword evidence="4" id="KW-0408">Iron</keyword>
<dbReference type="PANTHER" id="PTHR21266:SF60">
    <property type="entry name" value="3-KETOSTEROID-9-ALPHA-MONOOXYGENASE, OXYGENASE COMPONENT"/>
    <property type="match status" value="1"/>
</dbReference>
<dbReference type="EMBL" id="AZHW01000863">
    <property type="protein sequence ID" value="ETW95866.1"/>
    <property type="molecule type" value="Genomic_DNA"/>
</dbReference>
<proteinExistence type="predicted"/>
<feature type="domain" description="Rieske" evidence="6">
    <location>
        <begin position="8"/>
        <end position="111"/>
    </location>
</feature>
<keyword evidence="8" id="KW-1185">Reference proteome</keyword>
<dbReference type="Gene3D" id="2.102.10.10">
    <property type="entry name" value="Rieske [2Fe-2S] iron-sulphur domain"/>
    <property type="match status" value="1"/>
</dbReference>
<organism evidence="7 8">
    <name type="scientific">Entotheonella factor</name>
    <dbReference type="NCBI Taxonomy" id="1429438"/>
    <lineage>
        <taxon>Bacteria</taxon>
        <taxon>Pseudomonadati</taxon>
        <taxon>Nitrospinota/Tectimicrobiota group</taxon>
        <taxon>Candidatus Tectimicrobiota</taxon>
        <taxon>Candidatus Entotheonellia</taxon>
        <taxon>Candidatus Entotheonellales</taxon>
        <taxon>Candidatus Entotheonellaceae</taxon>
        <taxon>Candidatus Entotheonella</taxon>
    </lineage>
</organism>
<dbReference type="PANTHER" id="PTHR21266">
    <property type="entry name" value="IRON-SULFUR DOMAIN CONTAINING PROTEIN"/>
    <property type="match status" value="1"/>
</dbReference>
<dbReference type="InterPro" id="IPR050584">
    <property type="entry name" value="Cholesterol_7-desaturase"/>
</dbReference>
<keyword evidence="5" id="KW-0411">Iron-sulfur</keyword>
<dbReference type="HOGENOM" id="CLU_039484_1_0_7"/>
<dbReference type="InterPro" id="IPR044043">
    <property type="entry name" value="VanA_C_cat"/>
</dbReference>
<dbReference type="GO" id="GO:0051537">
    <property type="term" value="F:2 iron, 2 sulfur cluster binding"/>
    <property type="evidence" value="ECO:0007669"/>
    <property type="project" value="UniProtKB-KW"/>
</dbReference>
<evidence type="ECO:0000256" key="5">
    <source>
        <dbReference type="ARBA" id="ARBA00023014"/>
    </source>
</evidence>
<evidence type="ECO:0000313" key="7">
    <source>
        <dbReference type="EMBL" id="ETW95866.1"/>
    </source>
</evidence>
<reference evidence="7 8" key="1">
    <citation type="journal article" date="2014" name="Nature">
        <title>An environmental bacterial taxon with a large and distinct metabolic repertoire.</title>
        <authorList>
            <person name="Wilson M.C."/>
            <person name="Mori T."/>
            <person name="Ruckert C."/>
            <person name="Uria A.R."/>
            <person name="Helf M.J."/>
            <person name="Takada K."/>
            <person name="Gernert C."/>
            <person name="Steffens U.A."/>
            <person name="Heycke N."/>
            <person name="Schmitt S."/>
            <person name="Rinke C."/>
            <person name="Helfrich E.J."/>
            <person name="Brachmann A.O."/>
            <person name="Gurgui C."/>
            <person name="Wakimoto T."/>
            <person name="Kracht M."/>
            <person name="Crusemann M."/>
            <person name="Hentschel U."/>
            <person name="Abe I."/>
            <person name="Matsunaga S."/>
            <person name="Kalinowski J."/>
            <person name="Takeyama H."/>
            <person name="Piel J."/>
        </authorList>
    </citation>
    <scope>NUCLEOTIDE SEQUENCE [LARGE SCALE GENOMIC DNA]</scope>
    <source>
        <strain evidence="8">TSY1</strain>
    </source>
</reference>
<evidence type="ECO:0000256" key="1">
    <source>
        <dbReference type="ARBA" id="ARBA00022714"/>
    </source>
</evidence>
<dbReference type="InterPro" id="IPR036922">
    <property type="entry name" value="Rieske_2Fe-2S_sf"/>
</dbReference>
<name>W4LEW9_ENTF1</name>
<sequence>MDYLRNCWLPAVWSKDLRSKPVPIQVLDTRLVVFRNQDGQAVVMEDRCPHRGVALSDGYAIDGGIMCAYHGWRFDGKGTCVKIPSLLPEEPLPDFRVPCYPTCEQEGTVWFTFSLGAKMPDLPAWRHLNATYASTMIEIEGNYIHLMENLVDNPHAGFIHAGLIRGEPTQRVQAEITETPSQIRIQTIGEKHNDSLLFKLLGKRGEEVNHIEEYLGPNQMVSTYEQRGYFAGVQSFIVPISEHRTRWFFRTFLKFGPMTALVFPIYRRVVHRILSQDAAVVKKVDEQDQLWPGRRTHSTRSDTPSVMVARAARSYAKDGPRTDFTEHTRIISYML</sequence>
<evidence type="ECO:0000256" key="3">
    <source>
        <dbReference type="ARBA" id="ARBA00023002"/>
    </source>
</evidence>
<evidence type="ECO:0000256" key="2">
    <source>
        <dbReference type="ARBA" id="ARBA00022723"/>
    </source>
</evidence>
<dbReference type="SUPFAM" id="SSF55961">
    <property type="entry name" value="Bet v1-like"/>
    <property type="match status" value="1"/>
</dbReference>
<dbReference type="PATRIC" id="fig|1429438.4.peg.5486"/>
<dbReference type="Proteomes" id="UP000019141">
    <property type="component" value="Unassembled WGS sequence"/>
</dbReference>
<evidence type="ECO:0000256" key="4">
    <source>
        <dbReference type="ARBA" id="ARBA00023004"/>
    </source>
</evidence>
<dbReference type="SUPFAM" id="SSF50022">
    <property type="entry name" value="ISP domain"/>
    <property type="match status" value="1"/>
</dbReference>
<evidence type="ECO:0000313" key="8">
    <source>
        <dbReference type="Proteomes" id="UP000019141"/>
    </source>
</evidence>
<dbReference type="PROSITE" id="PS51296">
    <property type="entry name" value="RIESKE"/>
    <property type="match status" value="1"/>
</dbReference>
<dbReference type="InterPro" id="IPR017941">
    <property type="entry name" value="Rieske_2Fe-2S"/>
</dbReference>
<dbReference type="GO" id="GO:0046872">
    <property type="term" value="F:metal ion binding"/>
    <property type="evidence" value="ECO:0007669"/>
    <property type="project" value="UniProtKB-KW"/>
</dbReference>
<dbReference type="Gene3D" id="3.90.380.10">
    <property type="entry name" value="Naphthalene 1,2-dioxygenase Alpha Subunit, Chain A, domain 1"/>
    <property type="match status" value="1"/>
</dbReference>
<gene>
    <name evidence="7" type="ORF">ETSY1_28810</name>
</gene>
<dbReference type="GO" id="GO:0016491">
    <property type="term" value="F:oxidoreductase activity"/>
    <property type="evidence" value="ECO:0007669"/>
    <property type="project" value="UniProtKB-KW"/>
</dbReference>
<protein>
    <recommendedName>
        <fullName evidence="6">Rieske domain-containing protein</fullName>
    </recommendedName>
</protein>
<comment type="caution">
    <text evidence="7">The sequence shown here is derived from an EMBL/GenBank/DDBJ whole genome shotgun (WGS) entry which is preliminary data.</text>
</comment>
<dbReference type="Pfam" id="PF19112">
    <property type="entry name" value="VanA_C"/>
    <property type="match status" value="1"/>
</dbReference>
<keyword evidence="3" id="KW-0560">Oxidoreductase</keyword>
<evidence type="ECO:0000259" key="6">
    <source>
        <dbReference type="PROSITE" id="PS51296"/>
    </source>
</evidence>